<accession>A0A238JP21</accession>
<evidence type="ECO:0000313" key="3">
    <source>
        <dbReference type="Proteomes" id="UP000203464"/>
    </source>
</evidence>
<sequence>MSRDVKYSLLFIAICAGLYGAAMVFMAAGRAFEFSSYPRYVLPAAALAPLFFSNLILKKLITAKPEKFSSKEHIVFALIGVLGTTCVAAFVEASFLFLALFQSIEITFREVLFAPIDKRYTVTVLFGQSFMLSAAGVAAYVCVIRIPMALSLRCRPLPPPTDNK</sequence>
<dbReference type="RefSeq" id="WP_093995146.1">
    <property type="nucleotide sequence ID" value="NZ_FXYD01000001.1"/>
</dbReference>
<feature type="transmembrane region" description="Helical" evidence="1">
    <location>
        <begin position="40"/>
        <end position="61"/>
    </location>
</feature>
<dbReference type="Proteomes" id="UP000203464">
    <property type="component" value="Unassembled WGS sequence"/>
</dbReference>
<keyword evidence="1" id="KW-0812">Transmembrane</keyword>
<dbReference type="AlphaFoldDB" id="A0A238JP21"/>
<proteinExistence type="predicted"/>
<gene>
    <name evidence="2" type="ORF">OCA8868_00733</name>
</gene>
<feature type="transmembrane region" description="Helical" evidence="1">
    <location>
        <begin position="7"/>
        <end position="28"/>
    </location>
</feature>
<reference evidence="3" key="1">
    <citation type="submission" date="2017-05" db="EMBL/GenBank/DDBJ databases">
        <authorList>
            <person name="Rodrigo-Torres L."/>
            <person name="Arahal R. D."/>
            <person name="Lucena T."/>
        </authorList>
    </citation>
    <scope>NUCLEOTIDE SEQUENCE [LARGE SCALE GENOMIC DNA]</scope>
    <source>
        <strain evidence="3">CECT 8868</strain>
    </source>
</reference>
<evidence type="ECO:0000313" key="2">
    <source>
        <dbReference type="EMBL" id="SMX32429.1"/>
    </source>
</evidence>
<evidence type="ECO:0000256" key="1">
    <source>
        <dbReference type="SAM" id="Phobius"/>
    </source>
</evidence>
<organism evidence="2 3">
    <name type="scientific">Octadecabacter ascidiaceicola</name>
    <dbReference type="NCBI Taxonomy" id="1655543"/>
    <lineage>
        <taxon>Bacteria</taxon>
        <taxon>Pseudomonadati</taxon>
        <taxon>Pseudomonadota</taxon>
        <taxon>Alphaproteobacteria</taxon>
        <taxon>Rhodobacterales</taxon>
        <taxon>Roseobacteraceae</taxon>
        <taxon>Octadecabacter</taxon>
    </lineage>
</organism>
<name>A0A238JP21_9RHOB</name>
<keyword evidence="1" id="KW-0472">Membrane</keyword>
<feature type="transmembrane region" description="Helical" evidence="1">
    <location>
        <begin position="73"/>
        <end position="100"/>
    </location>
</feature>
<dbReference type="EMBL" id="FXYD01000001">
    <property type="protein sequence ID" value="SMX32429.1"/>
    <property type="molecule type" value="Genomic_DNA"/>
</dbReference>
<keyword evidence="3" id="KW-1185">Reference proteome</keyword>
<feature type="transmembrane region" description="Helical" evidence="1">
    <location>
        <begin position="120"/>
        <end position="143"/>
    </location>
</feature>
<protein>
    <submittedName>
        <fullName evidence="2">Uncharacterized protein</fullName>
    </submittedName>
</protein>
<keyword evidence="1" id="KW-1133">Transmembrane helix</keyword>